<dbReference type="InterPro" id="IPR013217">
    <property type="entry name" value="Methyltransf_12"/>
</dbReference>
<dbReference type="AlphaFoldDB" id="A0A846MS73"/>
<dbReference type="CDD" id="cd02440">
    <property type="entry name" value="AdoMet_MTases"/>
    <property type="match status" value="1"/>
</dbReference>
<accession>A0A846MS73</accession>
<reference evidence="3 4" key="1">
    <citation type="submission" date="2020-03" db="EMBL/GenBank/DDBJ databases">
        <title>Genomic Encyclopedia of Type Strains, Phase IV (KMG-IV): sequencing the most valuable type-strain genomes for metagenomic binning, comparative biology and taxonomic classification.</title>
        <authorList>
            <person name="Goeker M."/>
        </authorList>
    </citation>
    <scope>NUCLEOTIDE SEQUENCE [LARGE SCALE GENOMIC DNA]</scope>
    <source>
        <strain evidence="3 4">DSM 5718</strain>
    </source>
</reference>
<dbReference type="GO" id="GO:0032259">
    <property type="term" value="P:methylation"/>
    <property type="evidence" value="ECO:0007669"/>
    <property type="project" value="UniProtKB-KW"/>
</dbReference>
<dbReference type="GO" id="GO:0008168">
    <property type="term" value="F:methyltransferase activity"/>
    <property type="evidence" value="ECO:0007669"/>
    <property type="project" value="UniProtKB-KW"/>
</dbReference>
<dbReference type="PANTHER" id="PTHR43861">
    <property type="entry name" value="TRANS-ACONITATE 2-METHYLTRANSFERASE-RELATED"/>
    <property type="match status" value="1"/>
</dbReference>
<dbReference type="Gene3D" id="3.40.50.150">
    <property type="entry name" value="Vaccinia Virus protein VP39"/>
    <property type="match status" value="1"/>
</dbReference>
<keyword evidence="1" id="KW-0812">Transmembrane</keyword>
<protein>
    <submittedName>
        <fullName evidence="3">SAM-dependent methyltransferase</fullName>
    </submittedName>
</protein>
<dbReference type="RefSeq" id="WP_166920380.1">
    <property type="nucleotide sequence ID" value="NZ_JAASRN010000003.1"/>
</dbReference>
<feature type="transmembrane region" description="Helical" evidence="1">
    <location>
        <begin position="228"/>
        <end position="249"/>
    </location>
</feature>
<evidence type="ECO:0000313" key="3">
    <source>
        <dbReference type="EMBL" id="NIK74528.1"/>
    </source>
</evidence>
<keyword evidence="1" id="KW-0472">Membrane</keyword>
<keyword evidence="3" id="KW-0489">Methyltransferase</keyword>
<sequence length="267" mass="31473">MRYNPVKQRISDTFQHRPFLRKLLFGLLRMILLRVWYVRRAIRQWAKHRKGQPQHILDAGAGLGQHAFYLASRCKDWSVLAVDVNVTDICRNNRLFDCEKYPNLYFKTADLLTFSQPDAFDLVLAIDVLEYIEQDEVVLRNFYTSLRPDGMLLVYVPSLMSLREGKNNKPFCEEQVRAGYSKEELCNKLRAAGFRHIKVRYVYAKPGIWSWRLSVKLPMQWLNYTKKAAFFLPLYYLLVYPVCVVLNYLDMWGNHEEGEAILAMAFK</sequence>
<evidence type="ECO:0000259" key="2">
    <source>
        <dbReference type="Pfam" id="PF08242"/>
    </source>
</evidence>
<feature type="domain" description="Methyltransferase type 12" evidence="2">
    <location>
        <begin position="57"/>
        <end position="152"/>
    </location>
</feature>
<dbReference type="InterPro" id="IPR029063">
    <property type="entry name" value="SAM-dependent_MTases_sf"/>
</dbReference>
<evidence type="ECO:0000256" key="1">
    <source>
        <dbReference type="SAM" id="Phobius"/>
    </source>
</evidence>
<name>A0A846MS73_9BACT</name>
<comment type="caution">
    <text evidence="3">The sequence shown here is derived from an EMBL/GenBank/DDBJ whole genome shotgun (WGS) entry which is preliminary data.</text>
</comment>
<dbReference type="SUPFAM" id="SSF53335">
    <property type="entry name" value="S-adenosyl-L-methionine-dependent methyltransferases"/>
    <property type="match status" value="1"/>
</dbReference>
<dbReference type="Pfam" id="PF08242">
    <property type="entry name" value="Methyltransf_12"/>
    <property type="match status" value="1"/>
</dbReference>
<organism evidence="3 4">
    <name type="scientific">Thermonema lapsum</name>
    <dbReference type="NCBI Taxonomy" id="28195"/>
    <lineage>
        <taxon>Bacteria</taxon>
        <taxon>Pseudomonadati</taxon>
        <taxon>Bacteroidota</taxon>
        <taxon>Cytophagia</taxon>
        <taxon>Cytophagales</taxon>
        <taxon>Thermonemataceae</taxon>
        <taxon>Thermonema</taxon>
    </lineage>
</organism>
<proteinExistence type="predicted"/>
<gene>
    <name evidence="3" type="ORF">FHS56_002053</name>
</gene>
<keyword evidence="1" id="KW-1133">Transmembrane helix</keyword>
<keyword evidence="3" id="KW-0808">Transferase</keyword>
<keyword evidence="4" id="KW-1185">Reference proteome</keyword>
<dbReference type="Proteomes" id="UP000537126">
    <property type="component" value="Unassembled WGS sequence"/>
</dbReference>
<evidence type="ECO:0000313" key="4">
    <source>
        <dbReference type="Proteomes" id="UP000537126"/>
    </source>
</evidence>
<dbReference type="EMBL" id="JAASRN010000003">
    <property type="protein sequence ID" value="NIK74528.1"/>
    <property type="molecule type" value="Genomic_DNA"/>
</dbReference>